<evidence type="ECO:0000256" key="5">
    <source>
        <dbReference type="ARBA" id="ARBA00023203"/>
    </source>
</evidence>
<dbReference type="AlphaFoldDB" id="A0A9K3IK60"/>
<dbReference type="InterPro" id="IPR001609">
    <property type="entry name" value="Myosin_head_motor_dom-like"/>
</dbReference>
<feature type="signal peptide" evidence="7">
    <location>
        <begin position="1"/>
        <end position="27"/>
    </location>
</feature>
<evidence type="ECO:0000313" key="9">
    <source>
        <dbReference type="EMBL" id="KAF5798332.1"/>
    </source>
</evidence>
<evidence type="ECO:0000256" key="2">
    <source>
        <dbReference type="ARBA" id="ARBA00022840"/>
    </source>
</evidence>
<dbReference type="GO" id="GO:0003779">
    <property type="term" value="F:actin binding"/>
    <property type="evidence" value="ECO:0007669"/>
    <property type="project" value="UniProtKB-KW"/>
</dbReference>
<evidence type="ECO:0000313" key="10">
    <source>
        <dbReference type="Proteomes" id="UP000215914"/>
    </source>
</evidence>
<keyword evidence="3 6" id="KW-0518">Myosin</keyword>
<keyword evidence="4" id="KW-0505">Motor protein</keyword>
<evidence type="ECO:0000256" key="6">
    <source>
        <dbReference type="PROSITE-ProRule" id="PRU00782"/>
    </source>
</evidence>
<evidence type="ECO:0000256" key="4">
    <source>
        <dbReference type="ARBA" id="ARBA00023175"/>
    </source>
</evidence>
<evidence type="ECO:0000256" key="7">
    <source>
        <dbReference type="SAM" id="SignalP"/>
    </source>
</evidence>
<dbReference type="GO" id="GO:0016459">
    <property type="term" value="C:myosin complex"/>
    <property type="evidence" value="ECO:0007669"/>
    <property type="project" value="UniProtKB-KW"/>
</dbReference>
<dbReference type="PROSITE" id="PS51456">
    <property type="entry name" value="MYOSIN_MOTOR"/>
    <property type="match status" value="1"/>
</dbReference>
<dbReference type="Proteomes" id="UP000215914">
    <property type="component" value="Unassembled WGS sequence"/>
</dbReference>
<protein>
    <submittedName>
        <fullName evidence="9">Myosin ATPase</fullName>
        <ecNumber evidence="9">5.6.1.8</ecNumber>
    </submittedName>
</protein>
<dbReference type="InterPro" id="IPR027417">
    <property type="entry name" value="P-loop_NTPase"/>
</dbReference>
<proteinExistence type="inferred from homology"/>
<dbReference type="SUPFAM" id="SSF52540">
    <property type="entry name" value="P-loop containing nucleoside triphosphate hydrolases"/>
    <property type="match status" value="1"/>
</dbReference>
<gene>
    <name evidence="9" type="ORF">HanXRQr2_Chr07g0291641</name>
</gene>
<name>A0A9K3IK60_HELAN</name>
<reference evidence="9" key="2">
    <citation type="submission" date="2020-06" db="EMBL/GenBank/DDBJ databases">
        <title>Helianthus annuus Genome sequencing and assembly Release 2.</title>
        <authorList>
            <person name="Gouzy J."/>
            <person name="Langlade N."/>
            <person name="Munos S."/>
        </authorList>
    </citation>
    <scope>NUCLEOTIDE SEQUENCE</scope>
    <source>
        <tissue evidence="9">Leaves</tissue>
    </source>
</reference>
<sequence>MTVCLSWNFICCSLYLAFMGGRLGTEGRTVEQQVLESNPVLEAFGNAKTVKNSNSTRYGKFVEIQFDKQGKISGVAIRTYFLERSRVWQCRILKRTTIVFTCSVQHPPRFKLGDPRTFHYLNQTNCYEVANIDDGREYLETRNAMDVVGINQDEQIVDKINNPIGQFERLHSRQVQHTFRFYSQQWRTWAVCFIQAAWQRHCKRKMIEQRHKEEIEMELAGGDGDGGSRSLGSVLEYRCGLLKGIVGVEVSTFISEESSDVSSDGVFLGAKRDSVSHGGVDIDREWHGPKRRKDILWVDKGKKENKFSGSMYSHLKVSLGDVCSLDDLRKRMAVYLSQSNCHEILDAMTHVTKNIDEGRLKMKAHCPIVTDVGMKENALILMSYNPVWLT</sequence>
<dbReference type="InterPro" id="IPR036961">
    <property type="entry name" value="Kinesin_motor_dom_sf"/>
</dbReference>
<keyword evidence="1" id="KW-0547">Nucleotide-binding</keyword>
<keyword evidence="7" id="KW-0732">Signal</keyword>
<dbReference type="SMART" id="SM00242">
    <property type="entry name" value="MYSc"/>
    <property type="match status" value="1"/>
</dbReference>
<dbReference type="EC" id="5.6.1.8" evidence="9"/>
<dbReference type="Gramene" id="mRNA:HanXRQr2_Chr07g0291641">
    <property type="protein sequence ID" value="mRNA:HanXRQr2_Chr07g0291641"/>
    <property type="gene ID" value="HanXRQr2_Chr07g0291641"/>
</dbReference>
<keyword evidence="5 6" id="KW-0009">Actin-binding</keyword>
<dbReference type="EMBL" id="MNCJ02000322">
    <property type="protein sequence ID" value="KAF5798332.1"/>
    <property type="molecule type" value="Genomic_DNA"/>
</dbReference>
<dbReference type="PANTHER" id="PTHR13140:SF270">
    <property type="entry name" value="MYOSIN-12"/>
    <property type="match status" value="1"/>
</dbReference>
<comment type="caution">
    <text evidence="6">Lacks conserved residue(s) required for the propagation of feature annotation.</text>
</comment>
<evidence type="ECO:0000256" key="3">
    <source>
        <dbReference type="ARBA" id="ARBA00023123"/>
    </source>
</evidence>
<evidence type="ECO:0000256" key="1">
    <source>
        <dbReference type="ARBA" id="ARBA00022741"/>
    </source>
</evidence>
<reference evidence="9" key="1">
    <citation type="journal article" date="2017" name="Nature">
        <title>The sunflower genome provides insights into oil metabolism, flowering and Asterid evolution.</title>
        <authorList>
            <person name="Badouin H."/>
            <person name="Gouzy J."/>
            <person name="Grassa C.J."/>
            <person name="Murat F."/>
            <person name="Staton S.E."/>
            <person name="Cottret L."/>
            <person name="Lelandais-Briere C."/>
            <person name="Owens G.L."/>
            <person name="Carrere S."/>
            <person name="Mayjonade B."/>
            <person name="Legrand L."/>
            <person name="Gill N."/>
            <person name="Kane N.C."/>
            <person name="Bowers J.E."/>
            <person name="Hubner S."/>
            <person name="Bellec A."/>
            <person name="Berard A."/>
            <person name="Berges H."/>
            <person name="Blanchet N."/>
            <person name="Boniface M.C."/>
            <person name="Brunel D."/>
            <person name="Catrice O."/>
            <person name="Chaidir N."/>
            <person name="Claudel C."/>
            <person name="Donnadieu C."/>
            <person name="Faraut T."/>
            <person name="Fievet G."/>
            <person name="Helmstetter N."/>
            <person name="King M."/>
            <person name="Knapp S.J."/>
            <person name="Lai Z."/>
            <person name="Le Paslier M.C."/>
            <person name="Lippi Y."/>
            <person name="Lorenzon L."/>
            <person name="Mandel J.R."/>
            <person name="Marage G."/>
            <person name="Marchand G."/>
            <person name="Marquand E."/>
            <person name="Bret-Mestries E."/>
            <person name="Morien E."/>
            <person name="Nambeesan S."/>
            <person name="Nguyen T."/>
            <person name="Pegot-Espagnet P."/>
            <person name="Pouilly N."/>
            <person name="Raftis F."/>
            <person name="Sallet E."/>
            <person name="Schiex T."/>
            <person name="Thomas J."/>
            <person name="Vandecasteele C."/>
            <person name="Vares D."/>
            <person name="Vear F."/>
            <person name="Vautrin S."/>
            <person name="Crespi M."/>
            <person name="Mangin B."/>
            <person name="Burke J.M."/>
            <person name="Salse J."/>
            <person name="Munos S."/>
            <person name="Vincourt P."/>
            <person name="Rieseberg L.H."/>
            <person name="Langlade N.B."/>
        </authorList>
    </citation>
    <scope>NUCLEOTIDE SEQUENCE</scope>
    <source>
        <tissue evidence="9">Leaves</tissue>
    </source>
</reference>
<keyword evidence="9" id="KW-0413">Isomerase</keyword>
<dbReference type="Pfam" id="PF00063">
    <property type="entry name" value="Myosin_head"/>
    <property type="match status" value="1"/>
</dbReference>
<accession>A0A9K3IK60</accession>
<comment type="similarity">
    <text evidence="6">Belongs to the TRAFAC class myosin-kinesin ATPase superfamily. Myosin family.</text>
</comment>
<dbReference type="GO" id="GO:0005524">
    <property type="term" value="F:ATP binding"/>
    <property type="evidence" value="ECO:0007669"/>
    <property type="project" value="UniProtKB-KW"/>
</dbReference>
<dbReference type="PANTHER" id="PTHR13140">
    <property type="entry name" value="MYOSIN"/>
    <property type="match status" value="1"/>
</dbReference>
<feature type="chain" id="PRO_5039930676" evidence="7">
    <location>
        <begin position="28"/>
        <end position="390"/>
    </location>
</feature>
<feature type="domain" description="Myosin motor" evidence="8">
    <location>
        <begin position="1"/>
        <end position="155"/>
    </location>
</feature>
<evidence type="ECO:0000259" key="8">
    <source>
        <dbReference type="PROSITE" id="PS51456"/>
    </source>
</evidence>
<keyword evidence="2" id="KW-0067">ATP-binding</keyword>
<keyword evidence="10" id="KW-1185">Reference proteome</keyword>
<comment type="caution">
    <text evidence="9">The sequence shown here is derived from an EMBL/GenBank/DDBJ whole genome shotgun (WGS) entry which is preliminary data.</text>
</comment>
<dbReference type="Gene3D" id="3.40.850.10">
    <property type="entry name" value="Kinesin motor domain"/>
    <property type="match status" value="1"/>
</dbReference>
<organism evidence="9 10">
    <name type="scientific">Helianthus annuus</name>
    <name type="common">Common sunflower</name>
    <dbReference type="NCBI Taxonomy" id="4232"/>
    <lineage>
        <taxon>Eukaryota</taxon>
        <taxon>Viridiplantae</taxon>
        <taxon>Streptophyta</taxon>
        <taxon>Embryophyta</taxon>
        <taxon>Tracheophyta</taxon>
        <taxon>Spermatophyta</taxon>
        <taxon>Magnoliopsida</taxon>
        <taxon>eudicotyledons</taxon>
        <taxon>Gunneridae</taxon>
        <taxon>Pentapetalae</taxon>
        <taxon>asterids</taxon>
        <taxon>campanulids</taxon>
        <taxon>Asterales</taxon>
        <taxon>Asteraceae</taxon>
        <taxon>Asteroideae</taxon>
        <taxon>Heliantheae alliance</taxon>
        <taxon>Heliantheae</taxon>
        <taxon>Helianthus</taxon>
    </lineage>
</organism>
<dbReference type="GO" id="GO:0000146">
    <property type="term" value="F:microfilament motor activity"/>
    <property type="evidence" value="ECO:0007669"/>
    <property type="project" value="UniProtKB-EC"/>
</dbReference>